<dbReference type="Proteomes" id="UP000785679">
    <property type="component" value="Unassembled WGS sequence"/>
</dbReference>
<reference evidence="1" key="1">
    <citation type="submission" date="2019-06" db="EMBL/GenBank/DDBJ databases">
        <authorList>
            <person name="Zheng W."/>
        </authorList>
    </citation>
    <scope>NUCLEOTIDE SEQUENCE</scope>
    <source>
        <strain evidence="1">QDHG01</strain>
    </source>
</reference>
<protein>
    <submittedName>
        <fullName evidence="1">Uncharacterized protein</fullName>
    </submittedName>
</protein>
<gene>
    <name evidence="1" type="ORF">FGO68_gene8591</name>
</gene>
<evidence type="ECO:0000313" key="2">
    <source>
        <dbReference type="Proteomes" id="UP000785679"/>
    </source>
</evidence>
<keyword evidence="2" id="KW-1185">Reference proteome</keyword>
<proteinExistence type="predicted"/>
<organism evidence="1 2">
    <name type="scientific">Halteria grandinella</name>
    <dbReference type="NCBI Taxonomy" id="5974"/>
    <lineage>
        <taxon>Eukaryota</taxon>
        <taxon>Sar</taxon>
        <taxon>Alveolata</taxon>
        <taxon>Ciliophora</taxon>
        <taxon>Intramacronucleata</taxon>
        <taxon>Spirotrichea</taxon>
        <taxon>Stichotrichia</taxon>
        <taxon>Sporadotrichida</taxon>
        <taxon>Halteriidae</taxon>
        <taxon>Halteria</taxon>
    </lineage>
</organism>
<comment type="caution">
    <text evidence="1">The sequence shown here is derived from an EMBL/GenBank/DDBJ whole genome shotgun (WGS) entry which is preliminary data.</text>
</comment>
<accession>A0A8J8NK79</accession>
<dbReference type="AlphaFoldDB" id="A0A8J8NK79"/>
<dbReference type="EMBL" id="RRYP01012532">
    <property type="protein sequence ID" value="TNV77047.1"/>
    <property type="molecule type" value="Genomic_DNA"/>
</dbReference>
<name>A0A8J8NK79_HALGN</name>
<sequence>MTLANILADDNIPICSCGTDKVVFYCSKSCKGQLTACITCWEKDHSRCTAVRLQTEVKKYADKWSELGQKIETAYTKLRQHVTEWGADLIQFAEKRIEPDNATNTYRKRIISTTRERFEMELMASLRLEFFGDQREIFFNSINDPNRVAADEDPNAVYCEKNILILEIGQPPVKSDIEDFIRRYDIQSLIAQDMYFQWYEQTFTALVRTIRGLTSIIITYPELFSFSFTQEDLKVLSDKSLDRFLQIRSNYIEQLQRAGRNQVSSELMEMHFHLRKIDQEITRRYSQKQAEIVCNLQNEIRRLQDLIGGQAR</sequence>
<evidence type="ECO:0000313" key="1">
    <source>
        <dbReference type="EMBL" id="TNV77047.1"/>
    </source>
</evidence>